<feature type="compositionally biased region" description="Low complexity" evidence="1">
    <location>
        <begin position="152"/>
        <end position="164"/>
    </location>
</feature>
<keyword evidence="3" id="KW-1185">Reference proteome</keyword>
<name>A0AAD7GDS0_MYCRO</name>
<comment type="caution">
    <text evidence="2">The sequence shown here is derived from an EMBL/GenBank/DDBJ whole genome shotgun (WGS) entry which is preliminary data.</text>
</comment>
<dbReference type="Proteomes" id="UP001221757">
    <property type="component" value="Unassembled WGS sequence"/>
</dbReference>
<accession>A0AAD7GDS0</accession>
<feature type="region of interest" description="Disordered" evidence="1">
    <location>
        <begin position="87"/>
        <end position="131"/>
    </location>
</feature>
<feature type="region of interest" description="Disordered" evidence="1">
    <location>
        <begin position="145"/>
        <end position="172"/>
    </location>
</feature>
<protein>
    <submittedName>
        <fullName evidence="2">Uncharacterized protein</fullName>
    </submittedName>
</protein>
<feature type="compositionally biased region" description="Basic and acidic residues" evidence="1">
    <location>
        <begin position="121"/>
        <end position="131"/>
    </location>
</feature>
<organism evidence="2 3">
    <name type="scientific">Mycena rosella</name>
    <name type="common">Pink bonnet</name>
    <name type="synonym">Agaricus rosellus</name>
    <dbReference type="NCBI Taxonomy" id="1033263"/>
    <lineage>
        <taxon>Eukaryota</taxon>
        <taxon>Fungi</taxon>
        <taxon>Dikarya</taxon>
        <taxon>Basidiomycota</taxon>
        <taxon>Agaricomycotina</taxon>
        <taxon>Agaricomycetes</taxon>
        <taxon>Agaricomycetidae</taxon>
        <taxon>Agaricales</taxon>
        <taxon>Marasmiineae</taxon>
        <taxon>Mycenaceae</taxon>
        <taxon>Mycena</taxon>
    </lineage>
</organism>
<evidence type="ECO:0000313" key="2">
    <source>
        <dbReference type="EMBL" id="KAJ7679960.1"/>
    </source>
</evidence>
<gene>
    <name evidence="2" type="ORF">B0H17DRAFT_1232636</name>
</gene>
<evidence type="ECO:0000313" key="3">
    <source>
        <dbReference type="Proteomes" id="UP001221757"/>
    </source>
</evidence>
<sequence>MRRRSADMPRSCWESVNQGVGELRQNKGPGADSRSEAHGVKSFALAWGCCASDHRLRRGIGPGRRQRVAATQRGLHIGARKAGETVAQEAMGSSGSDAPDTQWPTKKQREARRARRLTTTPKREATPNKHQDAWCDCMRRRREKRRREETRGAVAQRAARRAGVGKSGEDVGNVVGHSVGDEGTNGPARCFRGSREVLVRGWTRCGPWASGCWQEEKRRRHDGITGLMASGTGLIVIDAALIPPLRWISANVARPAPDLMQLIRFRIFIRSRLRRSTPRNPPYAPHTRWSLDLWFLTRNPVRLGLAPYTVGPTLFST</sequence>
<evidence type="ECO:0000256" key="1">
    <source>
        <dbReference type="SAM" id="MobiDB-lite"/>
    </source>
</evidence>
<dbReference type="EMBL" id="JARKIE010000125">
    <property type="protein sequence ID" value="KAJ7679960.1"/>
    <property type="molecule type" value="Genomic_DNA"/>
</dbReference>
<proteinExistence type="predicted"/>
<reference evidence="2" key="1">
    <citation type="submission" date="2023-03" db="EMBL/GenBank/DDBJ databases">
        <title>Massive genome expansion in bonnet fungi (Mycena s.s.) driven by repeated elements and novel gene families across ecological guilds.</title>
        <authorList>
            <consortium name="Lawrence Berkeley National Laboratory"/>
            <person name="Harder C.B."/>
            <person name="Miyauchi S."/>
            <person name="Viragh M."/>
            <person name="Kuo A."/>
            <person name="Thoen E."/>
            <person name="Andreopoulos B."/>
            <person name="Lu D."/>
            <person name="Skrede I."/>
            <person name="Drula E."/>
            <person name="Henrissat B."/>
            <person name="Morin E."/>
            <person name="Kohler A."/>
            <person name="Barry K."/>
            <person name="LaButti K."/>
            <person name="Morin E."/>
            <person name="Salamov A."/>
            <person name="Lipzen A."/>
            <person name="Mereny Z."/>
            <person name="Hegedus B."/>
            <person name="Baldrian P."/>
            <person name="Stursova M."/>
            <person name="Weitz H."/>
            <person name="Taylor A."/>
            <person name="Grigoriev I.V."/>
            <person name="Nagy L.G."/>
            <person name="Martin F."/>
            <person name="Kauserud H."/>
        </authorList>
    </citation>
    <scope>NUCLEOTIDE SEQUENCE</scope>
    <source>
        <strain evidence="2">CBHHK067</strain>
    </source>
</reference>
<dbReference type="AlphaFoldDB" id="A0AAD7GDS0"/>